<dbReference type="GO" id="GO:0016987">
    <property type="term" value="F:sigma factor activity"/>
    <property type="evidence" value="ECO:0007669"/>
    <property type="project" value="UniProtKB-KW"/>
</dbReference>
<name>A0A3E0DN61_9BACT</name>
<protein>
    <submittedName>
        <fullName evidence="6">RNA polymerase sigma factor (Sigma-70 family)</fullName>
    </submittedName>
</protein>
<dbReference type="GO" id="GO:0006352">
    <property type="term" value="P:DNA-templated transcription initiation"/>
    <property type="evidence" value="ECO:0007669"/>
    <property type="project" value="InterPro"/>
</dbReference>
<feature type="domain" description="RNA polymerase sigma-70 region 2" evidence="5">
    <location>
        <begin position="33"/>
        <end position="99"/>
    </location>
</feature>
<accession>A0A3E0DN61</accession>
<dbReference type="InterPro" id="IPR013324">
    <property type="entry name" value="RNA_pol_sigma_r3/r4-like"/>
</dbReference>
<dbReference type="Gene3D" id="1.10.1740.10">
    <property type="match status" value="1"/>
</dbReference>
<dbReference type="AlphaFoldDB" id="A0A3E0DN61"/>
<dbReference type="InterPro" id="IPR007627">
    <property type="entry name" value="RNA_pol_sigma70_r2"/>
</dbReference>
<evidence type="ECO:0000256" key="2">
    <source>
        <dbReference type="ARBA" id="ARBA00023015"/>
    </source>
</evidence>
<keyword evidence="4" id="KW-0804">Transcription</keyword>
<keyword evidence="2" id="KW-0805">Transcription regulation</keyword>
<dbReference type="Pfam" id="PF04542">
    <property type="entry name" value="Sigma70_r2"/>
    <property type="match status" value="1"/>
</dbReference>
<dbReference type="PANTHER" id="PTHR43133">
    <property type="entry name" value="RNA POLYMERASE ECF-TYPE SIGMA FACTO"/>
    <property type="match status" value="1"/>
</dbReference>
<dbReference type="InterPro" id="IPR013325">
    <property type="entry name" value="RNA_pol_sigma_r2"/>
</dbReference>
<dbReference type="InterPro" id="IPR039425">
    <property type="entry name" value="RNA_pol_sigma-70-like"/>
</dbReference>
<evidence type="ECO:0000256" key="3">
    <source>
        <dbReference type="ARBA" id="ARBA00023082"/>
    </source>
</evidence>
<evidence type="ECO:0000313" key="6">
    <source>
        <dbReference type="EMBL" id="REG83558.1"/>
    </source>
</evidence>
<keyword evidence="7" id="KW-1185">Reference proteome</keyword>
<reference evidence="6 7" key="1">
    <citation type="submission" date="2018-08" db="EMBL/GenBank/DDBJ databases">
        <title>Genomic Encyclopedia of Archaeal and Bacterial Type Strains, Phase II (KMG-II): from individual species to whole genera.</title>
        <authorList>
            <person name="Goeker M."/>
        </authorList>
    </citation>
    <scope>NUCLEOTIDE SEQUENCE [LARGE SCALE GENOMIC DNA]</scope>
    <source>
        <strain evidence="6 7">DSM 15986</strain>
    </source>
</reference>
<evidence type="ECO:0000256" key="4">
    <source>
        <dbReference type="ARBA" id="ARBA00023163"/>
    </source>
</evidence>
<dbReference type="OrthoDB" id="1099849at2"/>
<dbReference type="InterPro" id="IPR014284">
    <property type="entry name" value="RNA_pol_sigma-70_dom"/>
</dbReference>
<comment type="caution">
    <text evidence="6">The sequence shown here is derived from an EMBL/GenBank/DDBJ whole genome shotgun (WGS) entry which is preliminary data.</text>
</comment>
<evidence type="ECO:0000259" key="5">
    <source>
        <dbReference type="Pfam" id="PF04542"/>
    </source>
</evidence>
<dbReference type="Proteomes" id="UP000256405">
    <property type="component" value="Unassembled WGS sequence"/>
</dbReference>
<dbReference type="SUPFAM" id="SSF88946">
    <property type="entry name" value="Sigma2 domain of RNA polymerase sigma factors"/>
    <property type="match status" value="1"/>
</dbReference>
<keyword evidence="3" id="KW-0731">Sigma factor</keyword>
<evidence type="ECO:0000256" key="1">
    <source>
        <dbReference type="ARBA" id="ARBA00010641"/>
    </source>
</evidence>
<dbReference type="Gene3D" id="1.10.10.10">
    <property type="entry name" value="Winged helix-like DNA-binding domain superfamily/Winged helix DNA-binding domain"/>
    <property type="match status" value="1"/>
</dbReference>
<dbReference type="RefSeq" id="WP_086542720.1">
    <property type="nucleotide sequence ID" value="NZ_MSSW01000052.1"/>
</dbReference>
<dbReference type="EMBL" id="QUNF01000017">
    <property type="protein sequence ID" value="REG83558.1"/>
    <property type="molecule type" value="Genomic_DNA"/>
</dbReference>
<evidence type="ECO:0000313" key="7">
    <source>
        <dbReference type="Proteomes" id="UP000256405"/>
    </source>
</evidence>
<dbReference type="NCBIfam" id="TIGR02937">
    <property type="entry name" value="sigma70-ECF"/>
    <property type="match status" value="1"/>
</dbReference>
<dbReference type="SUPFAM" id="SSF88659">
    <property type="entry name" value="Sigma3 and sigma4 domains of RNA polymerase sigma factors"/>
    <property type="match status" value="1"/>
</dbReference>
<sequence>MPRDIFKTFSQNEITHAICQNDEVILRQIYEDGFPKVRKFVRANHGNDDEAKDIFQEAFLALWQNVKKGAFIPTNQTAIQGYLFQVAKNKWLDWVRSARFKRDQKHEDSFFLNQSSEPLEESLEDKYELVEQSFGKLGDDCQEILKSFYFLKKNMDEIATKFGWTPQTVKNNKYRCMEKLRKFVLQN</sequence>
<organism evidence="6 7">
    <name type="scientific">Algoriphagus antarcticus</name>
    <dbReference type="NCBI Taxonomy" id="238540"/>
    <lineage>
        <taxon>Bacteria</taxon>
        <taxon>Pseudomonadati</taxon>
        <taxon>Bacteroidota</taxon>
        <taxon>Cytophagia</taxon>
        <taxon>Cytophagales</taxon>
        <taxon>Cyclobacteriaceae</taxon>
        <taxon>Algoriphagus</taxon>
    </lineage>
</organism>
<gene>
    <name evidence="6" type="ORF">C8N25_11757</name>
</gene>
<comment type="similarity">
    <text evidence="1">Belongs to the sigma-70 factor family. ECF subfamily.</text>
</comment>
<dbReference type="InterPro" id="IPR036388">
    <property type="entry name" value="WH-like_DNA-bd_sf"/>
</dbReference>
<proteinExistence type="inferred from homology"/>
<dbReference type="PANTHER" id="PTHR43133:SF46">
    <property type="entry name" value="RNA POLYMERASE SIGMA-70 FACTOR ECF SUBFAMILY"/>
    <property type="match status" value="1"/>
</dbReference>